<dbReference type="AlphaFoldDB" id="A0A6A6UTT7"/>
<sequence>MSLRSGSPFGGFALNSINGQAFASASRVFLHRHTRSDIRTLVTTRLNSNPNYQKLLVSLPLRAESDQLQEAILDGAEGLFLWVDLVLKCIEDEIASPTSFETLREIVETAPRELDEFFTRILDDIPKHHRRQAWLVFAMVLRTLGYCLTHRLNPTLFESVAKNAHLSAFGLSYILDLSTLGCATLTQKQFEIPVSPLYAGETYRSREEEASTKLKSQCKGLVEVKRGSVTISDAGAHFGYLAFSHRSIPELLREKMQQFAGSLTVTEGDITYGILASSLAELKALHWPGSPSDAAVTFRVKNTLALTSMSSPELSVQALLLLDDIATTLPLMASRVSDFDFILDQQVSTMRNQPFAHYSRKITLLLMAIASEPPLTKPQDPTTTHESPWRGLLQKYLVIAIRSVKGQAHFWIWDELEFWLRYGAEVPTEILVTWSDWSEIDQPTNTVVRFRFRGEDAYAKVIEEDDRFRLNGGYASDGTLRYLQNFKSTTLSSIIRWHDPPNASTLLQFTDLESSRAKGVHEWRPPAPFPGGFRRWHDMPENFPNLFSDLLECGTWRSVRRLFDTGMIESRPLYGLYWRDDIKEWWYPDLDKGILIQTKGGPDVDEDDNSEATTTKENCEINKKKPLESDENPKQEAEE</sequence>
<evidence type="ECO:0000256" key="1">
    <source>
        <dbReference type="SAM" id="MobiDB-lite"/>
    </source>
</evidence>
<reference evidence="2" key="1">
    <citation type="journal article" date="2020" name="Stud. Mycol.">
        <title>101 Dothideomycetes genomes: a test case for predicting lifestyles and emergence of pathogens.</title>
        <authorList>
            <person name="Haridas S."/>
            <person name="Albert R."/>
            <person name="Binder M."/>
            <person name="Bloem J."/>
            <person name="Labutti K."/>
            <person name="Salamov A."/>
            <person name="Andreopoulos B."/>
            <person name="Baker S."/>
            <person name="Barry K."/>
            <person name="Bills G."/>
            <person name="Bluhm B."/>
            <person name="Cannon C."/>
            <person name="Castanera R."/>
            <person name="Culley D."/>
            <person name="Daum C."/>
            <person name="Ezra D."/>
            <person name="Gonzalez J."/>
            <person name="Henrissat B."/>
            <person name="Kuo A."/>
            <person name="Liang C."/>
            <person name="Lipzen A."/>
            <person name="Lutzoni F."/>
            <person name="Magnuson J."/>
            <person name="Mondo S."/>
            <person name="Nolan M."/>
            <person name="Ohm R."/>
            <person name="Pangilinan J."/>
            <person name="Park H.-J."/>
            <person name="Ramirez L."/>
            <person name="Alfaro M."/>
            <person name="Sun H."/>
            <person name="Tritt A."/>
            <person name="Yoshinaga Y."/>
            <person name="Zwiers L.-H."/>
            <person name="Turgeon B."/>
            <person name="Goodwin S."/>
            <person name="Spatafora J."/>
            <person name="Crous P."/>
            <person name="Grigoriev I."/>
        </authorList>
    </citation>
    <scope>NUCLEOTIDE SEQUENCE</scope>
    <source>
        <strain evidence="2">CBS 119925</strain>
    </source>
</reference>
<proteinExistence type="predicted"/>
<feature type="region of interest" description="Disordered" evidence="1">
    <location>
        <begin position="598"/>
        <end position="639"/>
    </location>
</feature>
<dbReference type="OrthoDB" id="443402at2759"/>
<dbReference type="PANTHER" id="PTHR10039">
    <property type="entry name" value="AMELOGENIN"/>
    <property type="match status" value="1"/>
</dbReference>
<dbReference type="Proteomes" id="UP000799440">
    <property type="component" value="Unassembled WGS sequence"/>
</dbReference>
<evidence type="ECO:0000313" key="3">
    <source>
        <dbReference type="Proteomes" id="UP000799440"/>
    </source>
</evidence>
<dbReference type="EMBL" id="MU006632">
    <property type="protein sequence ID" value="KAF2741678.1"/>
    <property type="molecule type" value="Genomic_DNA"/>
</dbReference>
<name>A0A6A6UTT7_9PLEO</name>
<accession>A0A6A6UTT7</accession>
<keyword evidence="3" id="KW-1185">Reference proteome</keyword>
<evidence type="ECO:0000313" key="2">
    <source>
        <dbReference type="EMBL" id="KAF2741678.1"/>
    </source>
</evidence>
<dbReference type="PANTHER" id="PTHR10039:SF5">
    <property type="entry name" value="NACHT DOMAIN-CONTAINING PROTEIN"/>
    <property type="match status" value="1"/>
</dbReference>
<feature type="compositionally biased region" description="Basic and acidic residues" evidence="1">
    <location>
        <begin position="617"/>
        <end position="639"/>
    </location>
</feature>
<organism evidence="2 3">
    <name type="scientific">Sporormia fimetaria CBS 119925</name>
    <dbReference type="NCBI Taxonomy" id="1340428"/>
    <lineage>
        <taxon>Eukaryota</taxon>
        <taxon>Fungi</taxon>
        <taxon>Dikarya</taxon>
        <taxon>Ascomycota</taxon>
        <taxon>Pezizomycotina</taxon>
        <taxon>Dothideomycetes</taxon>
        <taxon>Pleosporomycetidae</taxon>
        <taxon>Pleosporales</taxon>
        <taxon>Sporormiaceae</taxon>
        <taxon>Sporormia</taxon>
    </lineage>
</organism>
<protein>
    <submittedName>
        <fullName evidence="2">Uncharacterized protein</fullName>
    </submittedName>
</protein>
<gene>
    <name evidence="2" type="ORF">M011DRAFT_463055</name>
</gene>